<feature type="domain" description="Putative regulatory protein FmdB zinc ribbon" evidence="2">
    <location>
        <begin position="1"/>
        <end position="42"/>
    </location>
</feature>
<feature type="region of interest" description="Disordered" evidence="1">
    <location>
        <begin position="60"/>
        <end position="89"/>
    </location>
</feature>
<dbReference type="RefSeq" id="WP_049667765.1">
    <property type="nucleotide sequence ID" value="NZ_JBIVOC010000011.1"/>
</dbReference>
<dbReference type="InterPro" id="IPR013429">
    <property type="entry name" value="Regulatory_FmdB_Zinc_ribbon"/>
</dbReference>
<sequence>MPSYTFRCNDCGDFTLFFKSMAGNKDKSTCPICQLESNRVYFAPNVYSLSRALSSQIEKGMEPQIMSRKELGPNKPRKKAGANRPWQFG</sequence>
<dbReference type="Pfam" id="PF09723">
    <property type="entry name" value="Zn_ribbon_8"/>
    <property type="match status" value="1"/>
</dbReference>
<organism evidence="3 4">
    <name type="scientific">Lysinibacillus xylanilyticus</name>
    <dbReference type="NCBI Taxonomy" id="582475"/>
    <lineage>
        <taxon>Bacteria</taxon>
        <taxon>Bacillati</taxon>
        <taxon>Bacillota</taxon>
        <taxon>Bacilli</taxon>
        <taxon>Bacillales</taxon>
        <taxon>Bacillaceae</taxon>
        <taxon>Lysinibacillus</taxon>
    </lineage>
</organism>
<dbReference type="EMBL" id="LFXJ01000008">
    <property type="protein sequence ID" value="KMY30441.1"/>
    <property type="molecule type" value="Genomic_DNA"/>
</dbReference>
<dbReference type="AlphaFoldDB" id="A0A0K9F8M3"/>
<dbReference type="GeneID" id="96599976"/>
<evidence type="ECO:0000256" key="1">
    <source>
        <dbReference type="SAM" id="MobiDB-lite"/>
    </source>
</evidence>
<name>A0A0K9F8M3_9BACI</name>
<proteinExistence type="predicted"/>
<evidence type="ECO:0000313" key="4">
    <source>
        <dbReference type="Proteomes" id="UP000037326"/>
    </source>
</evidence>
<gene>
    <name evidence="3" type="ORF">ACZ11_17270</name>
</gene>
<comment type="caution">
    <text evidence="3">The sequence shown here is derived from an EMBL/GenBank/DDBJ whole genome shotgun (WGS) entry which is preliminary data.</text>
</comment>
<dbReference type="Proteomes" id="UP000037326">
    <property type="component" value="Unassembled WGS sequence"/>
</dbReference>
<dbReference type="NCBIfam" id="TIGR02605">
    <property type="entry name" value="CxxC_CxxC_SSSS"/>
    <property type="match status" value="1"/>
</dbReference>
<accession>A0A0K9F8M3</accession>
<dbReference type="PATRIC" id="fig|582475.4.peg.4552"/>
<reference evidence="4" key="1">
    <citation type="submission" date="2015-07" db="EMBL/GenBank/DDBJ databases">
        <authorList>
            <consortium name="Consortium for Microbial Forensics and Genomics (microFORGE)"/>
            <person name="Knight B.M."/>
            <person name="Roberts D.P."/>
            <person name="Lin D."/>
            <person name="Hari K."/>
            <person name="Fletcher J."/>
            <person name="Melcher U."/>
            <person name="Blagden T."/>
            <person name="Winegar R.A."/>
        </authorList>
    </citation>
    <scope>NUCLEOTIDE SEQUENCE [LARGE SCALE GENOMIC DNA]</scope>
    <source>
        <strain evidence="4">DSM 23493</strain>
    </source>
</reference>
<evidence type="ECO:0000313" key="3">
    <source>
        <dbReference type="EMBL" id="KMY30441.1"/>
    </source>
</evidence>
<dbReference type="SMART" id="SM00834">
    <property type="entry name" value="CxxC_CXXC_SSSS"/>
    <property type="match status" value="1"/>
</dbReference>
<dbReference type="OrthoDB" id="9813321at2"/>
<evidence type="ECO:0000259" key="2">
    <source>
        <dbReference type="SMART" id="SM00834"/>
    </source>
</evidence>
<protein>
    <recommendedName>
        <fullName evidence="2">Putative regulatory protein FmdB zinc ribbon domain-containing protein</fullName>
    </recommendedName>
</protein>